<evidence type="ECO:0000313" key="2">
    <source>
        <dbReference type="EMBL" id="CAB0007740.1"/>
    </source>
</evidence>
<name>A0A6H5GW69_9HEMI</name>
<feature type="compositionally biased region" description="Basic residues" evidence="1">
    <location>
        <begin position="346"/>
        <end position="362"/>
    </location>
</feature>
<feature type="compositionally biased region" description="Low complexity" evidence="1">
    <location>
        <begin position="363"/>
        <end position="374"/>
    </location>
</feature>
<feature type="compositionally biased region" description="Basic residues" evidence="1">
    <location>
        <begin position="307"/>
        <end position="322"/>
    </location>
</feature>
<dbReference type="Proteomes" id="UP000479000">
    <property type="component" value="Unassembled WGS sequence"/>
</dbReference>
<dbReference type="EMBL" id="CADCXU010019367">
    <property type="protein sequence ID" value="CAB0007740.1"/>
    <property type="molecule type" value="Genomic_DNA"/>
</dbReference>
<feature type="compositionally biased region" description="Basic and acidic residues" evidence="1">
    <location>
        <begin position="388"/>
        <end position="409"/>
    </location>
</feature>
<dbReference type="AlphaFoldDB" id="A0A6H5GW69"/>
<sequence>MQLAMVATERCVVRQVQVLTIQPHPVGAAAGLHAAGNGKASVFGDLVHRHLQPAGMVADGAIALKGGGTNHRDNREVPGIRIAGLVACRRRSARLRAGIRGYGTGRRCRQGRRTACQQAGQRQTGGHAAGGTARARPRTEAVIGRRDGRGNQRGSLLTHATRGVCSVPCASLAVRSRSRSHVRWRGRPGVSRQGACPAANAQRTQQAQGLACPHHPPAVMHLHEFPDRQAVQVTDEPRDHMTGLYQLQPQGAAVPQRSGLGQRHFLPVQRYQTHPHSGAGSGDGLPGRIPVKRKGQLRITAPDDRHRQRAGRQRHHGNHRAGRQTVVDRQHGIAEPKAGHHLGDTRRRRPVTHVACLHRRCQKQTGRQSQRQQQPGVRAVQAQPHGHRPPDHRPAGRDTAGHQVEHARPEQAAGNLGKDVPRHLRGRKTPGRPEPEGDRRVEVPAGQMPQGIGPGDHGQAEGQ</sequence>
<organism evidence="2 3">
    <name type="scientific">Nesidiocoris tenuis</name>
    <dbReference type="NCBI Taxonomy" id="355587"/>
    <lineage>
        <taxon>Eukaryota</taxon>
        <taxon>Metazoa</taxon>
        <taxon>Ecdysozoa</taxon>
        <taxon>Arthropoda</taxon>
        <taxon>Hexapoda</taxon>
        <taxon>Insecta</taxon>
        <taxon>Pterygota</taxon>
        <taxon>Neoptera</taxon>
        <taxon>Paraneoptera</taxon>
        <taxon>Hemiptera</taxon>
        <taxon>Heteroptera</taxon>
        <taxon>Panheteroptera</taxon>
        <taxon>Cimicomorpha</taxon>
        <taxon>Miridae</taxon>
        <taxon>Dicyphina</taxon>
        <taxon>Nesidiocoris</taxon>
    </lineage>
</organism>
<evidence type="ECO:0000313" key="3">
    <source>
        <dbReference type="Proteomes" id="UP000479000"/>
    </source>
</evidence>
<gene>
    <name evidence="2" type="ORF">NTEN_LOCUS13000</name>
</gene>
<feature type="region of interest" description="Disordered" evidence="1">
    <location>
        <begin position="116"/>
        <end position="138"/>
    </location>
</feature>
<proteinExistence type="predicted"/>
<protein>
    <submittedName>
        <fullName evidence="2">Uncharacterized protein</fullName>
    </submittedName>
</protein>
<accession>A0A6H5GW69</accession>
<feature type="compositionally biased region" description="Basic and acidic residues" evidence="1">
    <location>
        <begin position="326"/>
        <end position="345"/>
    </location>
</feature>
<keyword evidence="3" id="KW-1185">Reference proteome</keyword>
<feature type="compositionally biased region" description="Low complexity" evidence="1">
    <location>
        <begin position="116"/>
        <end position="134"/>
    </location>
</feature>
<reference evidence="2 3" key="1">
    <citation type="submission" date="2020-02" db="EMBL/GenBank/DDBJ databases">
        <authorList>
            <person name="Ferguson B K."/>
        </authorList>
    </citation>
    <scope>NUCLEOTIDE SEQUENCE [LARGE SCALE GENOMIC DNA]</scope>
</reference>
<evidence type="ECO:0000256" key="1">
    <source>
        <dbReference type="SAM" id="MobiDB-lite"/>
    </source>
</evidence>
<feature type="compositionally biased region" description="Basic and acidic residues" evidence="1">
    <location>
        <begin position="431"/>
        <end position="442"/>
    </location>
</feature>
<feature type="region of interest" description="Disordered" evidence="1">
    <location>
        <begin position="294"/>
        <end position="463"/>
    </location>
</feature>